<protein>
    <submittedName>
        <fullName evidence="1">Uncharacterized protein</fullName>
    </submittedName>
</protein>
<accession>A0A8J5NIA8</accession>
<evidence type="ECO:0000313" key="1">
    <source>
        <dbReference type="EMBL" id="KAG7403782.1"/>
    </source>
</evidence>
<reference evidence="1" key="1">
    <citation type="submission" date="2021-04" db="EMBL/GenBank/DDBJ databases">
        <title>First draft genome resource for Brassicaceae pathogens Fusarium oxysporum f. sp. raphani and Fusarium oxysporum f. sp. rapae.</title>
        <authorList>
            <person name="Asai S."/>
        </authorList>
    </citation>
    <scope>NUCLEOTIDE SEQUENCE</scope>
    <source>
        <strain evidence="1">Tf1208</strain>
    </source>
</reference>
<proteinExistence type="predicted"/>
<comment type="caution">
    <text evidence="1">The sequence shown here is derived from an EMBL/GenBank/DDBJ whole genome shotgun (WGS) entry which is preliminary data.</text>
</comment>
<organism evidence="1 2">
    <name type="scientific">Fusarium oxysporum f. sp. rapae</name>
    <dbReference type="NCBI Taxonomy" id="485398"/>
    <lineage>
        <taxon>Eukaryota</taxon>
        <taxon>Fungi</taxon>
        <taxon>Dikarya</taxon>
        <taxon>Ascomycota</taxon>
        <taxon>Pezizomycotina</taxon>
        <taxon>Sordariomycetes</taxon>
        <taxon>Hypocreomycetidae</taxon>
        <taxon>Hypocreales</taxon>
        <taxon>Nectriaceae</taxon>
        <taxon>Fusarium</taxon>
        <taxon>Fusarium oxysporum species complex</taxon>
    </lineage>
</organism>
<sequence length="228" mass="25506">MTEQSKVPQTLEEFRGSEQVVDPPVKTVLPSIEPENWSSYGEICLAIFPTINKDKIVPFKKHFTESGGTWLFVQFKVPDHGVSQPYNEEGPKAAERRTKDAISVFKKEYPNFRKDHQIGPTYIGTVESAFQMDGVDRPVDYATISSTNVLTGNVATVISKGVTLHRWFVDKARSQGFMDGNENRGRKTAGAVVAETFEGVDPQKWHKEACGKDRREILGDAMENLSIP</sequence>
<name>A0A8J5NIA8_FUSOX</name>
<evidence type="ECO:0000313" key="2">
    <source>
        <dbReference type="Proteomes" id="UP000694050"/>
    </source>
</evidence>
<dbReference type="AlphaFoldDB" id="A0A8J5NIA8"/>
<dbReference type="Proteomes" id="UP000694050">
    <property type="component" value="Unassembled WGS sequence"/>
</dbReference>
<dbReference type="EMBL" id="JAELUQ010000014">
    <property type="protein sequence ID" value="KAG7403782.1"/>
    <property type="molecule type" value="Genomic_DNA"/>
</dbReference>
<gene>
    <name evidence="1" type="ORF">Forpe1208_v016140</name>
</gene>